<protein>
    <submittedName>
        <fullName evidence="3">Magnesium chelatase</fullName>
    </submittedName>
</protein>
<feature type="domain" description="AAA+ ATPase" evidence="2">
    <location>
        <begin position="213"/>
        <end position="396"/>
    </location>
</feature>
<dbReference type="GO" id="GO:0005524">
    <property type="term" value="F:ATP binding"/>
    <property type="evidence" value="ECO:0007669"/>
    <property type="project" value="InterPro"/>
</dbReference>
<dbReference type="SUPFAM" id="SSF52540">
    <property type="entry name" value="P-loop containing nucleoside triphosphate hydrolases"/>
    <property type="match status" value="1"/>
</dbReference>
<dbReference type="InterPro" id="IPR020568">
    <property type="entry name" value="Ribosomal_Su5_D2-typ_SF"/>
</dbReference>
<proteinExistence type="inferred from homology"/>
<dbReference type="InterPro" id="IPR003593">
    <property type="entry name" value="AAA+_ATPase"/>
</dbReference>
<dbReference type="AlphaFoldDB" id="A0A1F5ZHK3"/>
<dbReference type="InterPro" id="IPR004482">
    <property type="entry name" value="Mg_chelat-rel"/>
</dbReference>
<dbReference type="Gene3D" id="3.40.50.300">
    <property type="entry name" value="P-loop containing nucleotide triphosphate hydrolases"/>
    <property type="match status" value="1"/>
</dbReference>
<organism evidence="3 4">
    <name type="scientific">Candidatus Gottesmanbacteria bacterium RBG_13_45_10</name>
    <dbReference type="NCBI Taxonomy" id="1798370"/>
    <lineage>
        <taxon>Bacteria</taxon>
        <taxon>Candidatus Gottesmaniibacteriota</taxon>
    </lineage>
</organism>
<sequence length="510" mass="55718">MLAKILSGAVVGLEAMPVTVEVDIASQGLPSFSIVGLPDKAIEESKERVRAAIKNSGAEFPAKRITVNLAPADLPKVGPAYDLPIALGILVASEQLVLTDSEALYVGELSLDGSLRHTNGILSLAMLTKTYDANHMYVPAIDAPEASIIQGIKIYPVFSLLTLFHHLKGTEPILPQKHMPFEAKQERGQFDFDMADVQGQEQVKRALEIAAAGGHNLFLHGPPGAGKTMLARTLPSILPRLTENEALEVTKIYSVTGNLPLGTSVMRHRPFRAPHHTTSRIGLIGGGAHPIPGEISLAHRGVLFLDELPEFPRHVLEALRQPMEDGIVSISRAAGTMTYPAKFMLVGAANPCPCGNYGSETKRCTCLPGTVMRYQKRISGPLLDRIDLHVHVPAVQVDKLTQSIDVSRVESSSLVQKRIQKAREFQLKRFSKLGLTCNAEMSTKVVKEVCAVSPDVMAFFKQAVTRLNLSARSYYRILKVSRTIADIAQEEEIQLMYVAEALQYRPNEET</sequence>
<comment type="caution">
    <text evidence="3">The sequence shown here is derived from an EMBL/GenBank/DDBJ whole genome shotgun (WGS) entry which is preliminary data.</text>
</comment>
<dbReference type="SMART" id="SM00382">
    <property type="entry name" value="AAA"/>
    <property type="match status" value="1"/>
</dbReference>
<comment type="similarity">
    <text evidence="1">Belongs to the Mg-chelatase subunits D/I family. ComM subfamily.</text>
</comment>
<dbReference type="PANTHER" id="PTHR32039">
    <property type="entry name" value="MAGNESIUM-CHELATASE SUBUNIT CHLI"/>
    <property type="match status" value="1"/>
</dbReference>
<reference evidence="3 4" key="1">
    <citation type="journal article" date="2016" name="Nat. Commun.">
        <title>Thousands of microbial genomes shed light on interconnected biogeochemical processes in an aquifer system.</title>
        <authorList>
            <person name="Anantharaman K."/>
            <person name="Brown C.T."/>
            <person name="Hug L.A."/>
            <person name="Sharon I."/>
            <person name="Castelle C.J."/>
            <person name="Probst A.J."/>
            <person name="Thomas B.C."/>
            <person name="Singh A."/>
            <person name="Wilkins M.J."/>
            <person name="Karaoz U."/>
            <person name="Brodie E.L."/>
            <person name="Williams K.H."/>
            <person name="Hubbard S.S."/>
            <person name="Banfield J.F."/>
        </authorList>
    </citation>
    <scope>NUCLEOTIDE SEQUENCE [LARGE SCALE GENOMIC DNA]</scope>
</reference>
<dbReference type="EMBL" id="MFIZ01000024">
    <property type="protein sequence ID" value="OGG11592.1"/>
    <property type="molecule type" value="Genomic_DNA"/>
</dbReference>
<dbReference type="InterPro" id="IPR045006">
    <property type="entry name" value="CHLI-like"/>
</dbReference>
<name>A0A1F5ZHK3_9BACT</name>
<dbReference type="CDD" id="cd00009">
    <property type="entry name" value="AAA"/>
    <property type="match status" value="1"/>
</dbReference>
<dbReference type="Pfam" id="PF13335">
    <property type="entry name" value="Mg_chelatase_C"/>
    <property type="match status" value="1"/>
</dbReference>
<dbReference type="InterPro" id="IPR000523">
    <property type="entry name" value="Mg_chelatse_chII-like_cat_dom"/>
</dbReference>
<dbReference type="InterPro" id="IPR014721">
    <property type="entry name" value="Ribsml_uS5_D2-typ_fold_subgr"/>
</dbReference>
<evidence type="ECO:0000313" key="3">
    <source>
        <dbReference type="EMBL" id="OGG11592.1"/>
    </source>
</evidence>
<dbReference type="Pfam" id="PF01078">
    <property type="entry name" value="Mg_chelatase"/>
    <property type="match status" value="1"/>
</dbReference>
<gene>
    <name evidence="3" type="ORF">A2Z00_05180</name>
</gene>
<dbReference type="Proteomes" id="UP000177268">
    <property type="component" value="Unassembled WGS sequence"/>
</dbReference>
<dbReference type="InterPro" id="IPR025158">
    <property type="entry name" value="Mg_chelat-rel_C"/>
</dbReference>
<dbReference type="Gene3D" id="3.30.230.10">
    <property type="match status" value="1"/>
</dbReference>
<accession>A0A1F5ZHK3</accession>
<dbReference type="Pfam" id="PF13541">
    <property type="entry name" value="ChlI"/>
    <property type="match status" value="1"/>
</dbReference>
<evidence type="ECO:0000259" key="2">
    <source>
        <dbReference type="SMART" id="SM00382"/>
    </source>
</evidence>
<dbReference type="InterPro" id="IPR027417">
    <property type="entry name" value="P-loop_NTPase"/>
</dbReference>
<dbReference type="STRING" id="1798370.A2Z00_05180"/>
<dbReference type="NCBIfam" id="TIGR00368">
    <property type="entry name" value="YifB family Mg chelatase-like AAA ATPase"/>
    <property type="match status" value="1"/>
</dbReference>
<evidence type="ECO:0000313" key="4">
    <source>
        <dbReference type="Proteomes" id="UP000177268"/>
    </source>
</evidence>
<dbReference type="PANTHER" id="PTHR32039:SF7">
    <property type="entry name" value="COMPETENCE PROTEIN COMM"/>
    <property type="match status" value="1"/>
</dbReference>
<dbReference type="SUPFAM" id="SSF54211">
    <property type="entry name" value="Ribosomal protein S5 domain 2-like"/>
    <property type="match status" value="1"/>
</dbReference>
<evidence type="ECO:0000256" key="1">
    <source>
        <dbReference type="ARBA" id="ARBA00006354"/>
    </source>
</evidence>